<evidence type="ECO:0000313" key="1">
    <source>
        <dbReference type="EMBL" id="WBL75594.1"/>
    </source>
</evidence>
<gene>
    <name evidence="1" type="ORF">I3J27_21415</name>
</gene>
<organism evidence="1 2">
    <name type="scientific">Bradyrhizobium xenonodulans</name>
    <dbReference type="NCBI Taxonomy" id="2736875"/>
    <lineage>
        <taxon>Bacteria</taxon>
        <taxon>Pseudomonadati</taxon>
        <taxon>Pseudomonadota</taxon>
        <taxon>Alphaproteobacteria</taxon>
        <taxon>Hyphomicrobiales</taxon>
        <taxon>Nitrobacteraceae</taxon>
        <taxon>Bradyrhizobium</taxon>
    </lineage>
</organism>
<dbReference type="RefSeq" id="WP_270160417.1">
    <property type="nucleotide sequence ID" value="NZ_CP089391.1"/>
</dbReference>
<proteinExistence type="predicted"/>
<keyword evidence="2" id="KW-1185">Reference proteome</keyword>
<dbReference type="Proteomes" id="UP001179614">
    <property type="component" value="Chromosome"/>
</dbReference>
<dbReference type="EMBL" id="CP089391">
    <property type="protein sequence ID" value="WBL75594.1"/>
    <property type="molecule type" value="Genomic_DNA"/>
</dbReference>
<evidence type="ECO:0008006" key="3">
    <source>
        <dbReference type="Google" id="ProtNLM"/>
    </source>
</evidence>
<sequence length="671" mass="69334">MSVIGQLKVILGGDTSGLDKSLAESQSKLAAFGGKLALGFAAAAAAATAAAVAVTSQVHSAIEAADQLNKMSQSTGLSTEELSKLKYAADLSDVSTEALGKSMGKLSKAMASAASEGAGPAASAFSAMGVSVKNNDGTLRNSSDVLKDVADKFAFYKDGAEKTNLAIQIFGKSGAALIPLLNQGRDGLQQAGDEAEKFGLVLDKKTTMAAEAFNDNLKRMDSIKQGIVMTVTAKMLPSFEQLSEVMLETRKNTELWNSVGDALANTMKALVTVGVTLVTTWQQIFATASNLKEAFGLLASGEVTAAFDKMKSGAAQTVDAFSGLKQTVSTLWSDIPTFSWESQALGLKQLNREVMEYGKTWALTAAPIVSAANSGGEAIQKFLNTQAKATAAHAAEADSIGKTIGEQEKLKIAYQAAAIAKTNDFTITSALALKISEAGDAAALAAMKVAGAQATVQAMNPAQQFEFQMTQLTQLYNAGVISLETYGERQKQIAEAAQATWGQAGASIAGSFATISAAFGKESAGMAKAAQVFGAIQATISMFTGAAKALELPFPANLAAMAAVLAKGATLVAQIKSQQVPTGFKTGGSFTVGGSGGLDSQFVPIMASPGEQVDIWRPDETSGGDRRRGGGAPTIVNLAMGSVTTRDAFREMIAGLNEMFADGYTLNVKPA</sequence>
<name>A0ABY7MDD9_9BRAD</name>
<reference evidence="1" key="1">
    <citation type="submission" date="2021-12" db="EMBL/GenBank/DDBJ databases">
        <title>Bradyrhizobium xenonodulans sp. nov.</title>
        <authorList>
            <person name="Claassens R."/>
            <person name="Venter S.N."/>
            <person name="Beukes C.W."/>
            <person name="Stepkowski T."/>
            <person name="Steenkamp E.T."/>
        </authorList>
    </citation>
    <scope>NUCLEOTIDE SEQUENCE</scope>
    <source>
        <strain evidence="1">14AB</strain>
    </source>
</reference>
<accession>A0ABY7MDD9</accession>
<protein>
    <recommendedName>
        <fullName evidence="3">Bacteriophage tail tape measure N-terminal domain-containing protein</fullName>
    </recommendedName>
</protein>
<evidence type="ECO:0000313" key="2">
    <source>
        <dbReference type="Proteomes" id="UP001179614"/>
    </source>
</evidence>